<reference evidence="2 3" key="1">
    <citation type="submission" date="2017-12" db="EMBL/GenBank/DDBJ databases">
        <title>Hemimetabolous genomes reveal molecular basis of termite eusociality.</title>
        <authorList>
            <person name="Harrison M.C."/>
            <person name="Jongepier E."/>
            <person name="Robertson H.M."/>
            <person name="Arning N."/>
            <person name="Bitard-Feildel T."/>
            <person name="Chao H."/>
            <person name="Childers C.P."/>
            <person name="Dinh H."/>
            <person name="Doddapaneni H."/>
            <person name="Dugan S."/>
            <person name="Gowin J."/>
            <person name="Greiner C."/>
            <person name="Han Y."/>
            <person name="Hu H."/>
            <person name="Hughes D.S.T."/>
            <person name="Huylmans A.-K."/>
            <person name="Kemena C."/>
            <person name="Kremer L.P.M."/>
            <person name="Lee S.L."/>
            <person name="Lopez-Ezquerra A."/>
            <person name="Mallet L."/>
            <person name="Monroy-Kuhn J.M."/>
            <person name="Moser A."/>
            <person name="Murali S.C."/>
            <person name="Muzny D.M."/>
            <person name="Otani S."/>
            <person name="Piulachs M.-D."/>
            <person name="Poelchau M."/>
            <person name="Qu J."/>
            <person name="Schaub F."/>
            <person name="Wada-Katsumata A."/>
            <person name="Worley K.C."/>
            <person name="Xie Q."/>
            <person name="Ylla G."/>
            <person name="Poulsen M."/>
            <person name="Gibbs R.A."/>
            <person name="Schal C."/>
            <person name="Richards S."/>
            <person name="Belles X."/>
            <person name="Korb J."/>
            <person name="Bornberg-Bauer E."/>
        </authorList>
    </citation>
    <scope>NUCLEOTIDE SEQUENCE [LARGE SCALE GENOMIC DNA]</scope>
    <source>
        <tissue evidence="2">Whole body</tissue>
    </source>
</reference>
<name>A0A2J7R0I0_9NEOP</name>
<dbReference type="GO" id="GO:0071897">
    <property type="term" value="P:DNA biosynthetic process"/>
    <property type="evidence" value="ECO:0007669"/>
    <property type="project" value="UniProtKB-ARBA"/>
</dbReference>
<gene>
    <name evidence="2" type="ORF">B7P43_G15487</name>
</gene>
<dbReference type="EMBL" id="NEVH01008240">
    <property type="protein sequence ID" value="PNF34337.1"/>
    <property type="molecule type" value="Genomic_DNA"/>
</dbReference>
<dbReference type="GO" id="GO:0003824">
    <property type="term" value="F:catalytic activity"/>
    <property type="evidence" value="ECO:0007669"/>
    <property type="project" value="InterPro"/>
</dbReference>
<dbReference type="Gene3D" id="3.60.10.10">
    <property type="entry name" value="Endonuclease/exonuclease/phosphatase"/>
    <property type="match status" value="1"/>
</dbReference>
<keyword evidence="3" id="KW-1185">Reference proteome</keyword>
<dbReference type="InterPro" id="IPR036691">
    <property type="entry name" value="Endo/exonu/phosph_ase_sf"/>
</dbReference>
<dbReference type="InterPro" id="IPR043502">
    <property type="entry name" value="DNA/RNA_pol_sf"/>
</dbReference>
<proteinExistence type="predicted"/>
<dbReference type="InParanoid" id="A0A2J7R0I0"/>
<sequence>MADYNDSSMDGLVISRSKSASCLGIYYQNVRGLRTKYVEFYDNVCSTDFDIICLTETWLNDSCYDCNIFPSRYTVYRSDRVSTSKARGGGVLTAIPSSLGSCRRRYDLELCSECVWVEIPTVDSHNLLIGNHYFSPDTPPGVIINYFQLLENKLDTNCFRVVLLGDFNVPGFNWIRGSPLPNCHYYAKLKGDAIYTSACLLGLRQYAVAVDNHNLLDLVFSNLTDLKPGPSYSDLVKPDPYHPPLIIDVHLPHITYNPDYKFSHRKFAAGNYTLLYNTLSACDWSGVYRATSADDAVASLNATVQAAMEEAIPRCPTRKSKFPFWYSSSLRYYIGKKNYFHRRFKKKQTDHYYDKFIFYRKLVKSAIKTDRLRWLKSIDNDLKTQPQHLWKYVSSFRKHTLGCIQLQVDGVHLDEPTAVADTFAKHFQSLYNTHCPTDPPPLSQPTEFLSLAPVSDADVCKAIKRLKPSKSVGPDDIPGFVIKGCSAIFIPVLRHIFNLSLSQQQFPDAWKEATIVPVFKRGNPACVSNYRPITLLNNFSKLLEFIIHDHISHYIKLHPNQHGFTKSKSTATNLVSFLDIMTPVVCSQRQADAVYFDFSSAFDLVPHTLLVHKLSSLGFSDGYLNWLRSYLANRRSRVRCSDALSRPLKVTSGVPQGSVLGPLLFNVFINDLCNSIRHSHFLIFADDFKIFRTIDTPQDCLLLQNDIHHVSDWCSANSMSININKTRVMSYSRKTNVLLYGYQLCRTAITRTSCVKDLGVFFDSKLYFHNHVDFLYSECIKLLGLIRSITFRFSSLDCLYVLYLTLVRSKLEYASVAWNSITSTDSAKLERIQKKFASVCFYRYFPHSSYSYTSALERLRLHPLSLRRHLLDALFFIQVYRGLKSCSSLLDNASLRVPTCHVRDFSTFSVRPSKRHCPSSRCALATNVVGKDLDIFADGAVSLNHILQACTEPFTVLLD</sequence>
<evidence type="ECO:0000259" key="1">
    <source>
        <dbReference type="PROSITE" id="PS50878"/>
    </source>
</evidence>
<dbReference type="STRING" id="105785.A0A2J7R0I0"/>
<dbReference type="Pfam" id="PF00078">
    <property type="entry name" value="RVT_1"/>
    <property type="match status" value="1"/>
</dbReference>
<dbReference type="PROSITE" id="PS50878">
    <property type="entry name" value="RT_POL"/>
    <property type="match status" value="1"/>
</dbReference>
<accession>A0A2J7R0I0</accession>
<evidence type="ECO:0000313" key="3">
    <source>
        <dbReference type="Proteomes" id="UP000235965"/>
    </source>
</evidence>
<dbReference type="SUPFAM" id="SSF56672">
    <property type="entry name" value="DNA/RNA polymerases"/>
    <property type="match status" value="1"/>
</dbReference>
<evidence type="ECO:0000313" key="2">
    <source>
        <dbReference type="EMBL" id="PNF34337.1"/>
    </source>
</evidence>
<dbReference type="InterPro" id="IPR005135">
    <property type="entry name" value="Endo/exonuclease/phosphatase"/>
</dbReference>
<protein>
    <recommendedName>
        <fullName evidence="1">Reverse transcriptase domain-containing protein</fullName>
    </recommendedName>
</protein>
<dbReference type="AlphaFoldDB" id="A0A2J7R0I0"/>
<dbReference type="SUPFAM" id="SSF56219">
    <property type="entry name" value="DNase I-like"/>
    <property type="match status" value="1"/>
</dbReference>
<dbReference type="PANTHER" id="PTHR33332">
    <property type="entry name" value="REVERSE TRANSCRIPTASE DOMAIN-CONTAINING PROTEIN"/>
    <property type="match status" value="1"/>
</dbReference>
<dbReference type="CDD" id="cd01650">
    <property type="entry name" value="RT_nLTR_like"/>
    <property type="match status" value="1"/>
</dbReference>
<dbReference type="OrthoDB" id="7415700at2759"/>
<comment type="caution">
    <text evidence="2">The sequence shown here is derived from an EMBL/GenBank/DDBJ whole genome shotgun (WGS) entry which is preliminary data.</text>
</comment>
<dbReference type="Pfam" id="PF03372">
    <property type="entry name" value="Exo_endo_phos"/>
    <property type="match status" value="1"/>
</dbReference>
<organism evidence="2 3">
    <name type="scientific">Cryptotermes secundus</name>
    <dbReference type="NCBI Taxonomy" id="105785"/>
    <lineage>
        <taxon>Eukaryota</taxon>
        <taxon>Metazoa</taxon>
        <taxon>Ecdysozoa</taxon>
        <taxon>Arthropoda</taxon>
        <taxon>Hexapoda</taxon>
        <taxon>Insecta</taxon>
        <taxon>Pterygota</taxon>
        <taxon>Neoptera</taxon>
        <taxon>Polyneoptera</taxon>
        <taxon>Dictyoptera</taxon>
        <taxon>Blattodea</taxon>
        <taxon>Blattoidea</taxon>
        <taxon>Termitoidae</taxon>
        <taxon>Kalotermitidae</taxon>
        <taxon>Cryptotermitinae</taxon>
        <taxon>Cryptotermes</taxon>
    </lineage>
</organism>
<dbReference type="Proteomes" id="UP000235965">
    <property type="component" value="Unassembled WGS sequence"/>
</dbReference>
<feature type="domain" description="Reverse transcriptase" evidence="1">
    <location>
        <begin position="499"/>
        <end position="744"/>
    </location>
</feature>
<dbReference type="InterPro" id="IPR000477">
    <property type="entry name" value="RT_dom"/>
</dbReference>